<reference evidence="3" key="2">
    <citation type="submission" date="2021-08" db="EMBL/GenBank/DDBJ databases">
        <authorList>
            <person name="Tani A."/>
            <person name="Ola A."/>
            <person name="Ogura Y."/>
            <person name="Katsura K."/>
            <person name="Hayashi T."/>
        </authorList>
    </citation>
    <scope>NUCLEOTIDE SEQUENCE</scope>
    <source>
        <strain evidence="3">KCTC 52305</strain>
    </source>
</reference>
<evidence type="ECO:0000313" key="3">
    <source>
        <dbReference type="EMBL" id="GJD53642.1"/>
    </source>
</evidence>
<evidence type="ECO:0000259" key="2">
    <source>
        <dbReference type="SMART" id="SM00849"/>
    </source>
</evidence>
<dbReference type="Gene3D" id="3.60.15.10">
    <property type="entry name" value="Ribonuclease Z/Hydroxyacylglutathione hydrolase-like"/>
    <property type="match status" value="1"/>
</dbReference>
<dbReference type="Pfam" id="PF12706">
    <property type="entry name" value="Lactamase_B_2"/>
    <property type="match status" value="1"/>
</dbReference>
<dbReference type="PANTHER" id="PTHR43102:SF2">
    <property type="entry name" value="GAF DOMAIN-CONTAINING PROTEIN"/>
    <property type="match status" value="1"/>
</dbReference>
<evidence type="ECO:0000313" key="4">
    <source>
        <dbReference type="Proteomes" id="UP001055167"/>
    </source>
</evidence>
<dbReference type="Proteomes" id="UP001055167">
    <property type="component" value="Unassembled WGS sequence"/>
</dbReference>
<dbReference type="InterPro" id="IPR036866">
    <property type="entry name" value="RibonucZ/Hydroxyglut_hydro"/>
</dbReference>
<dbReference type="Pfam" id="PF01590">
    <property type="entry name" value="GAF"/>
    <property type="match status" value="1"/>
</dbReference>
<feature type="region of interest" description="Disordered" evidence="1">
    <location>
        <begin position="601"/>
        <end position="621"/>
    </location>
</feature>
<feature type="compositionally biased region" description="Pro residues" evidence="1">
    <location>
        <begin position="606"/>
        <end position="621"/>
    </location>
</feature>
<evidence type="ECO:0000256" key="1">
    <source>
        <dbReference type="SAM" id="MobiDB-lite"/>
    </source>
</evidence>
<comment type="caution">
    <text evidence="3">The sequence shown here is derived from an EMBL/GenBank/DDBJ whole genome shotgun (WGS) entry which is preliminary data.</text>
</comment>
<dbReference type="RefSeq" id="WP_128564513.1">
    <property type="nucleotide sequence ID" value="NZ_BPQH01000033.1"/>
</dbReference>
<dbReference type="InterPro" id="IPR029016">
    <property type="entry name" value="GAF-like_dom_sf"/>
</dbReference>
<dbReference type="SUPFAM" id="SSF56281">
    <property type="entry name" value="Metallo-hydrolase/oxidoreductase"/>
    <property type="match status" value="1"/>
</dbReference>
<accession>A0ABQ4R8C9</accession>
<protein>
    <submittedName>
        <fullName evidence="3">Ribonuclease BN</fullName>
    </submittedName>
</protein>
<gene>
    <name evidence="3" type="primary">rbn_3</name>
    <name evidence="3" type="ORF">OPKNFCMD_6419</name>
</gene>
<dbReference type="InterPro" id="IPR003018">
    <property type="entry name" value="GAF"/>
</dbReference>
<dbReference type="SMART" id="SM00849">
    <property type="entry name" value="Lactamase_B"/>
    <property type="match status" value="1"/>
</dbReference>
<keyword evidence="4" id="KW-1185">Reference proteome</keyword>
<name>A0ABQ4R8C9_9HYPH</name>
<proteinExistence type="predicted"/>
<reference evidence="3" key="1">
    <citation type="journal article" date="2021" name="Front. Microbiol.">
        <title>Comprehensive Comparative Genomics and Phenotyping of Methylobacterium Species.</title>
        <authorList>
            <person name="Alessa O."/>
            <person name="Ogura Y."/>
            <person name="Fujitani Y."/>
            <person name="Takami H."/>
            <person name="Hayashi T."/>
            <person name="Sahin N."/>
            <person name="Tani A."/>
        </authorList>
    </citation>
    <scope>NUCLEOTIDE SEQUENCE</scope>
    <source>
        <strain evidence="3">KCTC 52305</strain>
    </source>
</reference>
<dbReference type="SUPFAM" id="SSF55781">
    <property type="entry name" value="GAF domain-like"/>
    <property type="match status" value="1"/>
</dbReference>
<sequence length="621" mass="66250">MQVRFFGTRGSLPVPGPRTIRYGGNTSCVALRSDRGTLVVLDMGTGAYALGQELSARGHPVRGHVLITHTHWDHIQGVPFFAPFFAPGNEWDIYAPRGLGASLRETLSGQMQYSYFPVALEQLGATIRYHELVEGTLTLGEDDDVAVETHYLNHPALTLGYRLEADGATVVYALDHEPYSSSTAGGEGALEGQDRRHADFLRGADLVIHDAQYTAAEYPAKIGWGHSPVEYALRVAREAGARRLALTHHDPQRDDDSLDALVARYRRQAGEPPVAVFAAAEGQVVDLSAARRAAPADGRARSAREPVTPALTAQAVVLAASDPAEAARLAAILRGDGIGVHEAAFAAGAVAAAVARHRPALAVLETGEAGRAGLAAICGAVRSLGPLGRDLPIVLATPCADRCGDEALGISDRLVAPYTASYARTRFRAWLMRTACRWVRAETPVLESERLAALDGLNLLDTAPEARFDRLVTLAAHVLAVPYVALSLVGEDRQWFKAAHGFAFRETPRDVSLCAHAVAASEASGRAVPLIVPDTLLDARFADNPAVTGPPSLRFYAGQPLVLRDGRCIGTLCVADTRPRTLDEEAATHLRWLADLALREIEPEPRGAPAPEPRGAPAPGP</sequence>
<dbReference type="Gene3D" id="3.30.450.40">
    <property type="match status" value="1"/>
</dbReference>
<dbReference type="PANTHER" id="PTHR43102">
    <property type="entry name" value="SLR1143 PROTEIN"/>
    <property type="match status" value="1"/>
</dbReference>
<feature type="domain" description="Metallo-beta-lactamase" evidence="2">
    <location>
        <begin position="25"/>
        <end position="226"/>
    </location>
</feature>
<organism evidence="3 4">
    <name type="scientific">Methylobacterium crusticola</name>
    <dbReference type="NCBI Taxonomy" id="1697972"/>
    <lineage>
        <taxon>Bacteria</taxon>
        <taxon>Pseudomonadati</taxon>
        <taxon>Pseudomonadota</taxon>
        <taxon>Alphaproteobacteria</taxon>
        <taxon>Hyphomicrobiales</taxon>
        <taxon>Methylobacteriaceae</taxon>
        <taxon>Methylobacterium</taxon>
    </lineage>
</organism>
<dbReference type="EMBL" id="BPQH01000033">
    <property type="protein sequence ID" value="GJD53642.1"/>
    <property type="molecule type" value="Genomic_DNA"/>
</dbReference>
<dbReference type="InterPro" id="IPR001279">
    <property type="entry name" value="Metallo-B-lactamas"/>
</dbReference>
<dbReference type="CDD" id="cd07715">
    <property type="entry name" value="TaR3-like_MBL-fold"/>
    <property type="match status" value="1"/>
</dbReference>